<dbReference type="RefSeq" id="WP_006972884.1">
    <property type="nucleotide sequence ID" value="NZ_ABCS01000037.1"/>
</dbReference>
<dbReference type="STRING" id="391625.PPSIR1_19369"/>
<gene>
    <name evidence="1" type="ORF">PPSIR1_19369</name>
</gene>
<name>A6G839_9BACT</name>
<reference evidence="1 2" key="1">
    <citation type="submission" date="2007-06" db="EMBL/GenBank/DDBJ databases">
        <authorList>
            <person name="Shimkets L."/>
            <person name="Ferriera S."/>
            <person name="Johnson J."/>
            <person name="Kravitz S."/>
            <person name="Beeson K."/>
            <person name="Sutton G."/>
            <person name="Rogers Y.-H."/>
            <person name="Friedman R."/>
            <person name="Frazier M."/>
            <person name="Venter J.C."/>
        </authorList>
    </citation>
    <scope>NUCLEOTIDE SEQUENCE [LARGE SCALE GENOMIC DNA]</scope>
    <source>
        <strain evidence="1 2">SIR-1</strain>
    </source>
</reference>
<accession>A6G839</accession>
<dbReference type="EMBL" id="ABCS01000037">
    <property type="protein sequence ID" value="EDM78001.1"/>
    <property type="molecule type" value="Genomic_DNA"/>
</dbReference>
<dbReference type="Proteomes" id="UP000005801">
    <property type="component" value="Unassembled WGS sequence"/>
</dbReference>
<comment type="caution">
    <text evidence="1">The sequence shown here is derived from an EMBL/GenBank/DDBJ whole genome shotgun (WGS) entry which is preliminary data.</text>
</comment>
<proteinExistence type="predicted"/>
<sequence>MAPESARPPVPERWREAEPIFAALGRELSARPLDAAGSCPSWSVVADWLLAKGEPAGEWLALSLEPSPPQRAQARAAELAAAMLPDHRVRGLVLEPPGWAPRQGPFVLAHVDWSSAYTSADALWSALGAHGLLLPRDRVRLGPAWMHEVCAPGGPPATAHALVVPCPDALPTVEAAFHERAQNLPGHGHGPYIAKAGHALGMILPVLMPINPFPGMDPDEYQRAAQAHYERALEDEYRRSDALLLLAQIEDVERHAADWSRLQRLRRCVLAGTPELLARWPHRQRRFALLPER</sequence>
<dbReference type="AlphaFoldDB" id="A6G839"/>
<evidence type="ECO:0000313" key="1">
    <source>
        <dbReference type="EMBL" id="EDM78001.1"/>
    </source>
</evidence>
<organism evidence="1 2">
    <name type="scientific">Plesiocystis pacifica SIR-1</name>
    <dbReference type="NCBI Taxonomy" id="391625"/>
    <lineage>
        <taxon>Bacteria</taxon>
        <taxon>Pseudomonadati</taxon>
        <taxon>Myxococcota</taxon>
        <taxon>Polyangia</taxon>
        <taxon>Nannocystales</taxon>
        <taxon>Nannocystaceae</taxon>
        <taxon>Plesiocystis</taxon>
    </lineage>
</organism>
<keyword evidence="2" id="KW-1185">Reference proteome</keyword>
<evidence type="ECO:0000313" key="2">
    <source>
        <dbReference type="Proteomes" id="UP000005801"/>
    </source>
</evidence>
<protein>
    <submittedName>
        <fullName evidence="1">Uncharacterized protein</fullName>
    </submittedName>
</protein>